<feature type="transmembrane region" description="Helical" evidence="1">
    <location>
        <begin position="267"/>
        <end position="287"/>
    </location>
</feature>
<evidence type="ECO:0000256" key="1">
    <source>
        <dbReference type="SAM" id="Phobius"/>
    </source>
</evidence>
<keyword evidence="3" id="KW-1185">Reference proteome</keyword>
<proteinExistence type="predicted"/>
<feature type="transmembrane region" description="Helical" evidence="1">
    <location>
        <begin position="292"/>
        <end position="308"/>
    </location>
</feature>
<keyword evidence="1" id="KW-1133">Transmembrane helix</keyword>
<dbReference type="Gene3D" id="2.60.40.3680">
    <property type="match status" value="1"/>
</dbReference>
<feature type="transmembrane region" description="Helical" evidence="1">
    <location>
        <begin position="320"/>
        <end position="339"/>
    </location>
</feature>
<dbReference type="EMBL" id="CP091430">
    <property type="protein sequence ID" value="UVI32821.1"/>
    <property type="molecule type" value="Genomic_DNA"/>
</dbReference>
<keyword evidence="1" id="KW-0472">Membrane</keyword>
<accession>A0ABY5SFV5</accession>
<keyword evidence="1" id="KW-0812">Transmembrane</keyword>
<gene>
    <name evidence="2" type="ORF">L1F29_13735</name>
</gene>
<evidence type="ECO:0000313" key="3">
    <source>
        <dbReference type="Proteomes" id="UP001057877"/>
    </source>
</evidence>
<reference evidence="2" key="1">
    <citation type="submission" date="2022-01" db="EMBL/GenBank/DDBJ databases">
        <title>Paenibacillus spongiae sp. nov., isolated from marine sponge.</title>
        <authorList>
            <person name="Li Z."/>
            <person name="Zhang M."/>
        </authorList>
    </citation>
    <scope>NUCLEOTIDE SEQUENCE</scope>
    <source>
        <strain evidence="2">PHS-Z3</strain>
    </source>
</reference>
<name>A0ABY5SFV5_9BACL</name>
<dbReference type="RefSeq" id="WP_258388871.1">
    <property type="nucleotide sequence ID" value="NZ_CP091430.1"/>
</dbReference>
<dbReference type="Proteomes" id="UP001057877">
    <property type="component" value="Chromosome"/>
</dbReference>
<evidence type="ECO:0008006" key="4">
    <source>
        <dbReference type="Google" id="ProtNLM"/>
    </source>
</evidence>
<evidence type="ECO:0000313" key="2">
    <source>
        <dbReference type="EMBL" id="UVI32821.1"/>
    </source>
</evidence>
<organism evidence="2 3">
    <name type="scientific">Paenibacillus spongiae</name>
    <dbReference type="NCBI Taxonomy" id="2909671"/>
    <lineage>
        <taxon>Bacteria</taxon>
        <taxon>Bacillati</taxon>
        <taxon>Bacillota</taxon>
        <taxon>Bacilli</taxon>
        <taxon>Bacillales</taxon>
        <taxon>Paenibacillaceae</taxon>
        <taxon>Paenibacillus</taxon>
    </lineage>
</organism>
<protein>
    <recommendedName>
        <fullName evidence="4">DUF4436 domain-containing protein</fullName>
    </recommendedName>
</protein>
<sequence length="356" mass="39690">MSWVWIRRLVLTLTALFMLQPIIVSANGGPLVDPAGGYGLLQLDDQSNISLIREQVTFDIGQGVTPYEREAEVSVLYELHNTNDSPHTVAIIFLTPAQGELTVTEGSKPVPTAEVDDPRLVNWAPGMKAAVTEPISGKPLRMANNSSGQEAAGNRFTLTFGPGETKSITIRYGDRGGMYDKGVINTIYSHLYYLSPAKFWEGEPLVELEVRLPDSGNRLHSNLLLEKADDVTYRATLKQLPEEEWYFSFADSSRILFPTNREKDHNLMVLGTSFVGAILAAGAALFFRKSSFFLVSAPFILLFTVYYITKMGGYPFNDIFVAMTDVVVGSCLLLCYMWIRRRNSRLLRKNAEEIPT</sequence>